<evidence type="ECO:0000313" key="11">
    <source>
        <dbReference type="EMBL" id="AEH82261.1"/>
    </source>
</evidence>
<dbReference type="GO" id="GO:0015833">
    <property type="term" value="P:peptide transport"/>
    <property type="evidence" value="ECO:0007669"/>
    <property type="project" value="UniProtKB-KW"/>
</dbReference>
<keyword evidence="11" id="KW-0614">Plasmid</keyword>
<dbReference type="InterPro" id="IPR050366">
    <property type="entry name" value="BP-dependent_transpt_permease"/>
</dbReference>
<evidence type="ECO:0000256" key="4">
    <source>
        <dbReference type="ARBA" id="ARBA00022692"/>
    </source>
</evidence>
<evidence type="ECO:0000256" key="1">
    <source>
        <dbReference type="ARBA" id="ARBA00004651"/>
    </source>
</evidence>
<reference evidence="11 12" key="1">
    <citation type="journal article" date="2011" name="J. Biotechnol.">
        <title>The complete genome sequence of the dominant Sinorhizobium meliloti field isolate SM11 extends the S. meliloti pan-genome.</title>
        <authorList>
            <person name="Schneiker-Bekel S."/>
            <person name="Wibberg D."/>
            <person name="Bekel T."/>
            <person name="Blom J."/>
            <person name="Linke B."/>
            <person name="Neuweger H."/>
            <person name="Stiens M."/>
            <person name="Vorholter F.J."/>
            <person name="Weidner S."/>
            <person name="Goesmann A."/>
            <person name="Puhler A."/>
            <person name="Schluter A."/>
        </authorList>
    </citation>
    <scope>NUCLEOTIDE SEQUENCE [LARGE SCALE GENOMIC DNA]</scope>
    <source>
        <strain evidence="11 12">SM11</strain>
        <plasmid evidence="12">pSmeSM11c</plasmid>
    </source>
</reference>
<evidence type="ECO:0000256" key="3">
    <source>
        <dbReference type="ARBA" id="ARBA00022475"/>
    </source>
</evidence>
<dbReference type="CDD" id="cd06261">
    <property type="entry name" value="TM_PBP2"/>
    <property type="match status" value="1"/>
</dbReference>
<evidence type="ECO:0000313" key="12">
    <source>
        <dbReference type="Proteomes" id="UP000009045"/>
    </source>
</evidence>
<protein>
    <submittedName>
        <fullName evidence="11">ABC transporter, permease</fullName>
    </submittedName>
</protein>
<dbReference type="AlphaFoldDB" id="F7XFD6"/>
<dbReference type="KEGG" id="smx:SM11_pC1188"/>
<keyword evidence="5" id="KW-0571">Peptide transport</keyword>
<dbReference type="Proteomes" id="UP000009045">
    <property type="component" value="Plasmid pSmeSM11c"/>
</dbReference>
<dbReference type="GO" id="GO:0015031">
    <property type="term" value="P:protein transport"/>
    <property type="evidence" value="ECO:0007669"/>
    <property type="project" value="UniProtKB-KW"/>
</dbReference>
<dbReference type="PATRIC" id="fig|707241.3.peg.5121"/>
<evidence type="ECO:0000256" key="9">
    <source>
        <dbReference type="RuleBase" id="RU363032"/>
    </source>
</evidence>
<comment type="subcellular location">
    <subcellularLocation>
        <location evidence="1 9">Cell membrane</location>
        <topology evidence="1 9">Multi-pass membrane protein</topology>
    </subcellularLocation>
</comment>
<dbReference type="RefSeq" id="WP_014531730.1">
    <property type="nucleotide sequence ID" value="NC_017327.1"/>
</dbReference>
<organism evidence="11 12">
    <name type="scientific">Sinorhizobium meliloti (strain SM11)</name>
    <dbReference type="NCBI Taxonomy" id="707241"/>
    <lineage>
        <taxon>Bacteria</taxon>
        <taxon>Pseudomonadati</taxon>
        <taxon>Pseudomonadota</taxon>
        <taxon>Alphaproteobacteria</taxon>
        <taxon>Hyphomicrobiales</taxon>
        <taxon>Rhizobiaceae</taxon>
        <taxon>Sinorhizobium/Ensifer group</taxon>
        <taxon>Sinorhizobium</taxon>
    </lineage>
</organism>
<keyword evidence="4 9" id="KW-0812">Transmembrane</keyword>
<keyword evidence="3" id="KW-1003">Cell membrane</keyword>
<evidence type="ECO:0000256" key="5">
    <source>
        <dbReference type="ARBA" id="ARBA00022856"/>
    </source>
</evidence>
<dbReference type="PANTHER" id="PTHR43386:SF1">
    <property type="entry name" value="D,D-DIPEPTIDE TRANSPORT SYSTEM PERMEASE PROTEIN DDPC-RELATED"/>
    <property type="match status" value="1"/>
</dbReference>
<name>F7XFD6_SINMM</name>
<dbReference type="EMBL" id="CP001831">
    <property type="protein sequence ID" value="AEH82261.1"/>
    <property type="molecule type" value="Genomic_DNA"/>
</dbReference>
<dbReference type="GO" id="GO:0005886">
    <property type="term" value="C:plasma membrane"/>
    <property type="evidence" value="ECO:0007669"/>
    <property type="project" value="UniProtKB-SubCell"/>
</dbReference>
<gene>
    <name evidence="11" type="ordered locus">SM11_pC1188</name>
</gene>
<feature type="transmembrane region" description="Helical" evidence="9">
    <location>
        <begin position="224"/>
        <end position="245"/>
    </location>
</feature>
<evidence type="ECO:0000259" key="10">
    <source>
        <dbReference type="PROSITE" id="PS50928"/>
    </source>
</evidence>
<dbReference type="HOGENOM" id="CLU_028518_8_0_5"/>
<dbReference type="Gene3D" id="1.10.3720.10">
    <property type="entry name" value="MetI-like"/>
    <property type="match status" value="1"/>
</dbReference>
<dbReference type="SUPFAM" id="SSF161098">
    <property type="entry name" value="MetI-like"/>
    <property type="match status" value="1"/>
</dbReference>
<evidence type="ECO:0000256" key="6">
    <source>
        <dbReference type="ARBA" id="ARBA00022927"/>
    </source>
</evidence>
<keyword evidence="7 9" id="KW-1133">Transmembrane helix</keyword>
<feature type="transmembrane region" description="Helical" evidence="9">
    <location>
        <begin position="170"/>
        <end position="193"/>
    </location>
</feature>
<evidence type="ECO:0000256" key="2">
    <source>
        <dbReference type="ARBA" id="ARBA00022448"/>
    </source>
</evidence>
<feature type="transmembrane region" description="Helical" evidence="9">
    <location>
        <begin position="39"/>
        <end position="58"/>
    </location>
</feature>
<evidence type="ECO:0000256" key="8">
    <source>
        <dbReference type="ARBA" id="ARBA00023136"/>
    </source>
</evidence>
<keyword evidence="8 9" id="KW-0472">Membrane</keyword>
<accession>F7XFD6</accession>
<evidence type="ECO:0000256" key="7">
    <source>
        <dbReference type="ARBA" id="ARBA00022989"/>
    </source>
</evidence>
<keyword evidence="2 9" id="KW-0813">Transport</keyword>
<dbReference type="PANTHER" id="PTHR43386">
    <property type="entry name" value="OLIGOPEPTIDE TRANSPORT SYSTEM PERMEASE PROTEIN APPC"/>
    <property type="match status" value="1"/>
</dbReference>
<keyword evidence="6" id="KW-0653">Protein transport</keyword>
<feature type="transmembrane region" description="Helical" evidence="9">
    <location>
        <begin position="138"/>
        <end position="158"/>
    </location>
</feature>
<feature type="domain" description="ABC transmembrane type-1" evidence="10">
    <location>
        <begin position="98"/>
        <end position="302"/>
    </location>
</feature>
<dbReference type="PROSITE" id="PS50928">
    <property type="entry name" value="ABC_TM1"/>
    <property type="match status" value="1"/>
</dbReference>
<feature type="transmembrane region" description="Helical" evidence="9">
    <location>
        <begin position="102"/>
        <end position="126"/>
    </location>
</feature>
<dbReference type="GO" id="GO:0055085">
    <property type="term" value="P:transmembrane transport"/>
    <property type="evidence" value="ECO:0007669"/>
    <property type="project" value="InterPro"/>
</dbReference>
<dbReference type="InterPro" id="IPR000515">
    <property type="entry name" value="MetI-like"/>
</dbReference>
<dbReference type="InterPro" id="IPR035906">
    <property type="entry name" value="MetI-like_sf"/>
</dbReference>
<comment type="similarity">
    <text evidence="9">Belongs to the binding-protein-dependent transport system permease family.</text>
</comment>
<sequence>MTEIMMIETTPATDNRRRIRVRAIKSFLRQLLGHSGARLGLFALILFIAMAAMPNLLVGPLQTAMNATGDFLVSPSQVNLLGTDEAGRAVLNLIVHGARTSLVIGLVSTLISLIVGTAVGMAAGYYGRWVDSWLMRMTDFFFVIPSFVLALVITPVVLETIGRSGNILGFRPSLFVIILVIGLTSWAFVARIVRSQTLTLRERQFVERARVLGTSNLNIMLRHLLPNLVPQIAANGALVVANAIYTETALSFLGLGDPLQPSWGTLLALAQRAGAASSGAWWYLGAPGLCVVIVSLSFVLIGNALDDTFNPRRRAIP</sequence>
<proteinExistence type="inferred from homology"/>
<feature type="transmembrane region" description="Helical" evidence="9">
    <location>
        <begin position="280"/>
        <end position="305"/>
    </location>
</feature>
<geneLocation type="plasmid" evidence="11 12">
    <name>pSmeSM11c</name>
</geneLocation>
<dbReference type="Pfam" id="PF00528">
    <property type="entry name" value="BPD_transp_1"/>
    <property type="match status" value="1"/>
</dbReference>